<evidence type="ECO:0000313" key="11">
    <source>
        <dbReference type="Proteomes" id="UP000053398"/>
    </source>
</evidence>
<evidence type="ECO:0000256" key="7">
    <source>
        <dbReference type="SAM" id="MobiDB-lite"/>
    </source>
</evidence>
<proteinExistence type="inferred from homology"/>
<name>A0A101Q1U3_STRCK</name>
<organism evidence="10 11">
    <name type="scientific">Streptomyces corchorusii</name>
    <name type="common">Streptomyces chibaensis</name>
    <dbReference type="NCBI Taxonomy" id="1903"/>
    <lineage>
        <taxon>Bacteria</taxon>
        <taxon>Bacillati</taxon>
        <taxon>Actinomycetota</taxon>
        <taxon>Actinomycetes</taxon>
        <taxon>Kitasatosporales</taxon>
        <taxon>Streptomycetaceae</taxon>
        <taxon>Streptomyces</taxon>
    </lineage>
</organism>
<evidence type="ECO:0000256" key="3">
    <source>
        <dbReference type="ARBA" id="ARBA00012027"/>
    </source>
</evidence>
<dbReference type="RefSeq" id="WP_059264952.1">
    <property type="nucleotide sequence ID" value="NZ_KQ948361.1"/>
</dbReference>
<dbReference type="InterPro" id="IPR025202">
    <property type="entry name" value="PLD-like_dom"/>
</dbReference>
<dbReference type="AlphaFoldDB" id="A0A101Q1U3"/>
<dbReference type="SUPFAM" id="SSF56024">
    <property type="entry name" value="Phospholipase D/nuclease"/>
    <property type="match status" value="2"/>
</dbReference>
<dbReference type="GO" id="GO:0016042">
    <property type="term" value="P:lipid catabolic process"/>
    <property type="evidence" value="ECO:0007669"/>
    <property type="project" value="UniProtKB-KW"/>
</dbReference>
<dbReference type="PANTHER" id="PTHR43856">
    <property type="entry name" value="CARDIOLIPIN HYDROLASE"/>
    <property type="match status" value="1"/>
</dbReference>
<evidence type="ECO:0000256" key="5">
    <source>
        <dbReference type="ARBA" id="ARBA00022963"/>
    </source>
</evidence>
<keyword evidence="8" id="KW-0732">Signal</keyword>
<dbReference type="EMBL" id="LMWP01000030">
    <property type="protein sequence ID" value="KUN21753.1"/>
    <property type="molecule type" value="Genomic_DNA"/>
</dbReference>
<evidence type="ECO:0000256" key="8">
    <source>
        <dbReference type="SAM" id="SignalP"/>
    </source>
</evidence>
<dbReference type="Gene3D" id="3.30.870.10">
    <property type="entry name" value="Endonuclease Chain A"/>
    <property type="match status" value="2"/>
</dbReference>
<evidence type="ECO:0000256" key="2">
    <source>
        <dbReference type="ARBA" id="ARBA00008664"/>
    </source>
</evidence>
<accession>A0A101Q1U3</accession>
<evidence type="ECO:0000259" key="9">
    <source>
        <dbReference type="Pfam" id="PF13091"/>
    </source>
</evidence>
<feature type="signal peptide" evidence="8">
    <location>
        <begin position="1"/>
        <end position="29"/>
    </location>
</feature>
<keyword evidence="5" id="KW-0442">Lipid degradation</keyword>
<comment type="similarity">
    <text evidence="2">Belongs to the phospholipase D family.</text>
</comment>
<dbReference type="InterPro" id="IPR051406">
    <property type="entry name" value="PLD_domain"/>
</dbReference>
<gene>
    <name evidence="10" type="ORF">AQJ11_28020</name>
</gene>
<evidence type="ECO:0000256" key="1">
    <source>
        <dbReference type="ARBA" id="ARBA00000798"/>
    </source>
</evidence>
<evidence type="ECO:0000313" key="10">
    <source>
        <dbReference type="EMBL" id="KUN21753.1"/>
    </source>
</evidence>
<dbReference type="PANTHER" id="PTHR43856:SF1">
    <property type="entry name" value="MITOCHONDRIAL CARDIOLIPIN HYDROLASE"/>
    <property type="match status" value="1"/>
</dbReference>
<protein>
    <recommendedName>
        <fullName evidence="3">phospholipase D</fullName>
        <ecNumber evidence="3">3.1.4.4</ecNumber>
    </recommendedName>
</protein>
<reference evidence="10 11" key="1">
    <citation type="submission" date="2015-10" db="EMBL/GenBank/DDBJ databases">
        <title>Draft genome sequence of Streptomyces corchorusii DSM 40340, type strain for the species Streptomyces corchorusii.</title>
        <authorList>
            <person name="Ruckert C."/>
            <person name="Winkler A."/>
            <person name="Kalinowski J."/>
            <person name="Kampfer P."/>
            <person name="Glaeser S."/>
        </authorList>
    </citation>
    <scope>NUCLEOTIDE SEQUENCE [LARGE SCALE GENOMIC DNA]</scope>
    <source>
        <strain evidence="10 11">DSM 40340</strain>
    </source>
</reference>
<feature type="chain" id="PRO_5007103305" description="phospholipase D" evidence="8">
    <location>
        <begin position="30"/>
        <end position="830"/>
    </location>
</feature>
<feature type="domain" description="Phospholipase D-like" evidence="9">
    <location>
        <begin position="65"/>
        <end position="194"/>
    </location>
</feature>
<dbReference type="EC" id="3.1.4.4" evidence="3"/>
<comment type="caution">
    <text evidence="10">The sequence shown here is derived from an EMBL/GenBank/DDBJ whole genome shotgun (WGS) entry which is preliminary data.</text>
</comment>
<comment type="catalytic activity">
    <reaction evidence="1">
        <text>a 1,2-diacyl-sn-glycero-3-phosphocholine + H2O = a 1,2-diacyl-sn-glycero-3-phosphate + choline + H(+)</text>
        <dbReference type="Rhea" id="RHEA:14445"/>
        <dbReference type="ChEBI" id="CHEBI:15354"/>
        <dbReference type="ChEBI" id="CHEBI:15377"/>
        <dbReference type="ChEBI" id="CHEBI:15378"/>
        <dbReference type="ChEBI" id="CHEBI:57643"/>
        <dbReference type="ChEBI" id="CHEBI:58608"/>
        <dbReference type="EC" id="3.1.4.4"/>
    </reaction>
</comment>
<keyword evidence="4" id="KW-0378">Hydrolase</keyword>
<dbReference type="Pfam" id="PF13091">
    <property type="entry name" value="PLDc_2"/>
    <property type="match status" value="2"/>
</dbReference>
<dbReference type="Proteomes" id="UP000053398">
    <property type="component" value="Unassembled WGS sequence"/>
</dbReference>
<dbReference type="GO" id="GO:0016891">
    <property type="term" value="F:RNA endonuclease activity producing 5'-phosphomonoesters, hydrolytic mechanism"/>
    <property type="evidence" value="ECO:0007669"/>
    <property type="project" value="TreeGrafter"/>
</dbReference>
<keyword evidence="6" id="KW-0443">Lipid metabolism</keyword>
<feature type="region of interest" description="Disordered" evidence="7">
    <location>
        <begin position="701"/>
        <end position="725"/>
    </location>
</feature>
<sequence>MGRQIRRWAALAAPLALGAALLAPATAQAETVVSGNYTAVFNYPTPTTYDSSINTSVGSLIDLAAPNSTLYMGMYWFSSSDLQGRLAAAQSRGVTLRIISESANRASSNLDGLTLTGNSSLTWCSRGCLGNGSGDTNAIDHDKYIVFDALTDGRTNVVWQSSQNLAGGQDGEINNAVVVSGNAALAARYRAHFNDQIKHAGDSLHTTYDYTTGDPNSPVEAFFFPRNTASDATHYGNADILASFIDKVDCSIDGKIRISAAELDQRTTRPAVYDALQAKRSQGCSVDANVRDLSNGGGNDGVNDLTALDVAAYGNRPGGCRYKSSATASCNHGTTHSKYLLTEWTKSDGTKVQHVYTGSHNWTAGSLKTNDETLLRIDDPAVYQAYVANFNKVRSGAVDIDASKYGSTSQHYSRVNVQADGDQHYSAVASGGTSSVYTAVVYEQGDRHDSSDTELGTDVYIRMYKDGAPLWNEKLLSNSGTAGNTTWSHQKPDVGVDDQGNAIVAWAKDDDGNKYADIAVVKVAPDGTVTALPRPHASGSGDQLRPTVAVAGDGSYTVAWESTADGATLNQVYASSWSGTGALRYQDVQVSTINSGAAGSNRRPDAAIDDAGNTAIVWEEDADGNGGLNIGLAKLNTSGGFAVARKVANSLTDGQQTVPAVASAGDGRFVVAWTDEYTTGTGTPVRPQRIYDRVFSATGGAAAAEQRTTEDGTGSGPYVDGQRPISDQDAADVAVADDGSFVVAWKEAFDVNIGGTVYPGKDDVWARGFNADGTTAGRLPAYRMNVVTGGGQGGPAVTLAPTGRLALTYSDDYDGNGFNEVRLRDAFGNS</sequence>
<evidence type="ECO:0000256" key="6">
    <source>
        <dbReference type="ARBA" id="ARBA00023098"/>
    </source>
</evidence>
<keyword evidence="11" id="KW-1185">Reference proteome</keyword>
<dbReference type="GO" id="GO:0004630">
    <property type="term" value="F:phospholipase D activity"/>
    <property type="evidence" value="ECO:0007669"/>
    <property type="project" value="UniProtKB-EC"/>
</dbReference>
<feature type="domain" description="Phospholipase D-like" evidence="9">
    <location>
        <begin position="256"/>
        <end position="392"/>
    </location>
</feature>
<evidence type="ECO:0000256" key="4">
    <source>
        <dbReference type="ARBA" id="ARBA00022801"/>
    </source>
</evidence>